<evidence type="ECO:0000256" key="10">
    <source>
        <dbReference type="ARBA" id="ARBA00023274"/>
    </source>
</evidence>
<keyword evidence="10" id="KW-0687">Ribonucleoprotein</keyword>
<dbReference type="PANTHER" id="PTHR16276">
    <property type="entry name" value="PENTATRICOPEPTIDE REPEAT DOMAIN-CONTAINING PROTEIN 3"/>
    <property type="match status" value="1"/>
</dbReference>
<dbReference type="Proteomes" id="UP000659654">
    <property type="component" value="Unassembled WGS sequence"/>
</dbReference>
<keyword evidence="5" id="KW-0810">Translation regulation</keyword>
<dbReference type="PANTHER" id="PTHR16276:SF1">
    <property type="entry name" value="SMALL RIBOSOMAL SUBUNIT PROTEIN MS39"/>
    <property type="match status" value="1"/>
</dbReference>
<dbReference type="SMR" id="A0A1I7RHX0"/>
<evidence type="ECO:0000313" key="16">
    <source>
        <dbReference type="WBParaSite" id="BXY_0029900.1"/>
    </source>
</evidence>
<evidence type="ECO:0000256" key="1">
    <source>
        <dbReference type="ARBA" id="ARBA00004173"/>
    </source>
</evidence>
<evidence type="ECO:0000256" key="9">
    <source>
        <dbReference type="ARBA" id="ARBA00023128"/>
    </source>
</evidence>
<evidence type="ECO:0000313" key="13">
    <source>
        <dbReference type="EMBL" id="CAG9115313.1"/>
    </source>
</evidence>
<keyword evidence="3" id="KW-0699">rRNA-binding</keyword>
<gene>
    <name evidence="12" type="ORF">BXYJ_LOCUS8839</name>
</gene>
<keyword evidence="9" id="KW-0496">Mitochondrion</keyword>
<dbReference type="EMBL" id="CAJFDI010000004">
    <property type="protein sequence ID" value="CAD5226026.1"/>
    <property type="molecule type" value="Genomic_DNA"/>
</dbReference>
<dbReference type="WBParaSite" id="BXY_0029900.1">
    <property type="protein sequence ID" value="BXY_0029900.1"/>
    <property type="gene ID" value="BXY_0029900"/>
</dbReference>
<evidence type="ECO:0000256" key="4">
    <source>
        <dbReference type="ARBA" id="ARBA00022737"/>
    </source>
</evidence>
<organism evidence="14 16">
    <name type="scientific">Bursaphelenchus xylophilus</name>
    <name type="common">Pinewood nematode worm</name>
    <name type="synonym">Aphelenchoides xylophilus</name>
    <dbReference type="NCBI Taxonomy" id="6326"/>
    <lineage>
        <taxon>Eukaryota</taxon>
        <taxon>Metazoa</taxon>
        <taxon>Ecdysozoa</taxon>
        <taxon>Nematoda</taxon>
        <taxon>Chromadorea</taxon>
        <taxon>Rhabditida</taxon>
        <taxon>Tylenchina</taxon>
        <taxon>Tylenchomorpha</taxon>
        <taxon>Aphelenchoidea</taxon>
        <taxon>Aphelenchoididae</taxon>
        <taxon>Bursaphelenchus</taxon>
    </lineage>
</organism>
<name>A0A1I7RHX0_BURXY</name>
<keyword evidence="7" id="KW-0809">Transit peptide</keyword>
<evidence type="ECO:0000256" key="3">
    <source>
        <dbReference type="ARBA" id="ARBA00022730"/>
    </source>
</evidence>
<evidence type="ECO:0000256" key="7">
    <source>
        <dbReference type="ARBA" id="ARBA00022946"/>
    </source>
</evidence>
<dbReference type="InterPro" id="IPR002885">
    <property type="entry name" value="PPR_rpt"/>
</dbReference>
<dbReference type="GO" id="GO:0005739">
    <property type="term" value="C:mitochondrion"/>
    <property type="evidence" value="ECO:0007669"/>
    <property type="project" value="UniProtKB-SubCell"/>
</dbReference>
<keyword evidence="4" id="KW-0677">Repeat</keyword>
<dbReference type="InterPro" id="IPR037387">
    <property type="entry name" value="PTCD3"/>
</dbReference>
<dbReference type="AlphaFoldDB" id="A0A1I7RHX0"/>
<evidence type="ECO:0000256" key="8">
    <source>
        <dbReference type="ARBA" id="ARBA00022980"/>
    </source>
</evidence>
<dbReference type="Gene3D" id="1.25.40.10">
    <property type="entry name" value="Tetratricopeptide repeat domain"/>
    <property type="match status" value="1"/>
</dbReference>
<dbReference type="GO" id="GO:0043024">
    <property type="term" value="F:ribosomal small subunit binding"/>
    <property type="evidence" value="ECO:0007669"/>
    <property type="project" value="InterPro"/>
</dbReference>
<evidence type="ECO:0000313" key="14">
    <source>
        <dbReference type="Proteomes" id="UP000095284"/>
    </source>
</evidence>
<keyword evidence="15" id="KW-1185">Reference proteome</keyword>
<dbReference type="GO" id="GO:0005840">
    <property type="term" value="C:ribosome"/>
    <property type="evidence" value="ECO:0007669"/>
    <property type="project" value="UniProtKB-KW"/>
</dbReference>
<keyword evidence="8" id="KW-0689">Ribosomal protein</keyword>
<accession>A0A1I7RHX0</accession>
<evidence type="ECO:0000313" key="12">
    <source>
        <dbReference type="EMBL" id="CAD5226026.1"/>
    </source>
</evidence>
<dbReference type="EMBL" id="CAJFCV020000004">
    <property type="protein sequence ID" value="CAG9115313.1"/>
    <property type="molecule type" value="Genomic_DNA"/>
</dbReference>
<dbReference type="Proteomes" id="UP000095284">
    <property type="component" value="Unplaced"/>
</dbReference>
<dbReference type="Pfam" id="PF13812">
    <property type="entry name" value="PPR_3"/>
    <property type="match status" value="1"/>
</dbReference>
<evidence type="ECO:0000256" key="6">
    <source>
        <dbReference type="ARBA" id="ARBA00022884"/>
    </source>
</evidence>
<dbReference type="OrthoDB" id="185373at2759"/>
<sequence>MSGKAATSVASVPFIIPKQIKRSKTAVLKALASTVGTDTTAPHFQFIDDPLTIPSSNFTKRNYFLAKEFGKRAARHLAKEWPTLFMFDRDEPRLPVFRPENLPALVESEAPSEDLLIRLLDGREVHGALQVYEKIRAGKIDVSKDTLDRLFKQAAYYNGQNPPVSEEVEWHGIRNYFEDFEGKWERNGPIELLFQTVEQNAENYSILIAAKAKYGDTAALLEAYKHLDDMIGKKLIPEEFAFNCLLRVEQNPKKAFELLSKMAKLNVKPSIRTFNAFIMAQNKNVDFANKWGNVKKALAEVNRLRLVPSLTTFDLVLGGLRSQKVQGSETPPVQGTQELVLAITALSEIMDILESRPQIDPHDHTDQNFFVTAMSVATAANNAEMVDRVEALYRSDKNNVKMTAFTVEAVFYNRYLNYKIFTQLTDINEIGEIYISLVPRLVGVSRMVIKNVLNKFPAENPPWALLKRVIEDGISGRQITDTDLCRSFLRHLLKVNVDSLDIRESEQFRNLIVKLNDIWLEFANFTDENLKNRQIKLRPSMATQTAILLLKVGEHEKAFSLINLLTSADSDVLNLEDKPSLDYLLALFDAVIETNSLNQASNVLEIIARHYKEGPLEQLAEKITKKFVLNSTQKRVITNFVKLRNL</sequence>
<dbReference type="eggNOG" id="KOG4422">
    <property type="taxonomic scope" value="Eukaryota"/>
</dbReference>
<dbReference type="GO" id="GO:0032543">
    <property type="term" value="P:mitochondrial translation"/>
    <property type="evidence" value="ECO:0007669"/>
    <property type="project" value="InterPro"/>
</dbReference>
<dbReference type="InterPro" id="IPR011990">
    <property type="entry name" value="TPR-like_helical_dom_sf"/>
</dbReference>
<evidence type="ECO:0000256" key="11">
    <source>
        <dbReference type="ARBA" id="ARBA00035134"/>
    </source>
</evidence>
<dbReference type="GO" id="GO:0006417">
    <property type="term" value="P:regulation of translation"/>
    <property type="evidence" value="ECO:0007669"/>
    <property type="project" value="UniProtKB-KW"/>
</dbReference>
<keyword evidence="6" id="KW-0694">RNA-binding</keyword>
<comment type="subcellular location">
    <subcellularLocation>
        <location evidence="1">Mitochondrion</location>
    </subcellularLocation>
</comment>
<dbReference type="GO" id="GO:0019843">
    <property type="term" value="F:rRNA binding"/>
    <property type="evidence" value="ECO:0007669"/>
    <property type="project" value="UniProtKB-KW"/>
</dbReference>
<dbReference type="Pfam" id="PF22330">
    <property type="entry name" value="Rib_mS39_PPR"/>
    <property type="match status" value="1"/>
</dbReference>
<reference evidence="16" key="1">
    <citation type="submission" date="2016-11" db="UniProtKB">
        <authorList>
            <consortium name="WormBaseParasite"/>
        </authorList>
    </citation>
    <scope>IDENTIFICATION</scope>
</reference>
<reference evidence="13" key="2">
    <citation type="submission" date="2020-08" db="EMBL/GenBank/DDBJ databases">
        <authorList>
            <person name="Kikuchi T."/>
        </authorList>
    </citation>
    <scope>NUCLEOTIDE SEQUENCE</scope>
    <source>
        <strain evidence="12">Ka4C1</strain>
    </source>
</reference>
<dbReference type="Proteomes" id="UP000582659">
    <property type="component" value="Unassembled WGS sequence"/>
</dbReference>
<evidence type="ECO:0000256" key="5">
    <source>
        <dbReference type="ARBA" id="ARBA00022845"/>
    </source>
</evidence>
<proteinExistence type="inferred from homology"/>
<dbReference type="GO" id="GO:1990904">
    <property type="term" value="C:ribonucleoprotein complex"/>
    <property type="evidence" value="ECO:0007669"/>
    <property type="project" value="UniProtKB-KW"/>
</dbReference>
<comment type="similarity">
    <text evidence="2">Belongs to the mitochondrion-specific ribosomal protein mS39 family.</text>
</comment>
<evidence type="ECO:0000313" key="15">
    <source>
        <dbReference type="Proteomes" id="UP000659654"/>
    </source>
</evidence>
<evidence type="ECO:0000256" key="2">
    <source>
        <dbReference type="ARBA" id="ARBA00008551"/>
    </source>
</evidence>
<dbReference type="InterPro" id="IPR055063">
    <property type="entry name" value="Rib_mS39_PPR"/>
</dbReference>
<protein>
    <recommendedName>
        <fullName evidence="11">Small ribosomal subunit protein mS39</fullName>
    </recommendedName>
</protein>